<evidence type="ECO:0000313" key="2">
    <source>
        <dbReference type="EMBL" id="MCO5723383.1"/>
    </source>
</evidence>
<dbReference type="EMBL" id="JAMXIB010000001">
    <property type="protein sequence ID" value="MCO5723383.1"/>
    <property type="molecule type" value="Genomic_DNA"/>
</dbReference>
<dbReference type="PANTHER" id="PTHR12993:SF11">
    <property type="entry name" value="N-ACETYLGLUCOSAMINYL-PHOSPHATIDYLINOSITOL DE-N-ACETYLASE"/>
    <property type="match status" value="1"/>
</dbReference>
<gene>
    <name evidence="2" type="ORF">NG653_00850</name>
</gene>
<dbReference type="Proteomes" id="UP001206312">
    <property type="component" value="Unassembled WGS sequence"/>
</dbReference>
<dbReference type="Gene3D" id="3.40.50.10320">
    <property type="entry name" value="LmbE-like"/>
    <property type="match status" value="1"/>
</dbReference>
<dbReference type="SUPFAM" id="SSF102588">
    <property type="entry name" value="LmbE-like"/>
    <property type="match status" value="1"/>
</dbReference>
<feature type="signal peptide" evidence="1">
    <location>
        <begin position="1"/>
        <end position="18"/>
    </location>
</feature>
<reference evidence="2 3" key="1">
    <citation type="submission" date="2022-06" db="EMBL/GenBank/DDBJ databases">
        <authorList>
            <person name="Xuan X."/>
        </authorList>
    </citation>
    <scope>NUCLEOTIDE SEQUENCE [LARGE SCALE GENOMIC DNA]</scope>
    <source>
        <strain evidence="2 3">2V75</strain>
    </source>
</reference>
<evidence type="ECO:0000256" key="1">
    <source>
        <dbReference type="SAM" id="SignalP"/>
    </source>
</evidence>
<organism evidence="2 3">
    <name type="scientific">Robiginitalea marina</name>
    <dbReference type="NCBI Taxonomy" id="2954105"/>
    <lineage>
        <taxon>Bacteria</taxon>
        <taxon>Pseudomonadati</taxon>
        <taxon>Bacteroidota</taxon>
        <taxon>Flavobacteriia</taxon>
        <taxon>Flavobacteriales</taxon>
        <taxon>Flavobacteriaceae</taxon>
        <taxon>Robiginitalea</taxon>
    </lineage>
</organism>
<dbReference type="SUPFAM" id="SSF52317">
    <property type="entry name" value="Class I glutamine amidotransferase-like"/>
    <property type="match status" value="1"/>
</dbReference>
<keyword evidence="3" id="KW-1185">Reference proteome</keyword>
<dbReference type="InterPro" id="IPR024078">
    <property type="entry name" value="LmbE-like_dom_sf"/>
</dbReference>
<dbReference type="Pfam" id="PF02585">
    <property type="entry name" value="PIG-L"/>
    <property type="match status" value="1"/>
</dbReference>
<dbReference type="InterPro" id="IPR029062">
    <property type="entry name" value="Class_I_gatase-like"/>
</dbReference>
<evidence type="ECO:0000313" key="3">
    <source>
        <dbReference type="Proteomes" id="UP001206312"/>
    </source>
</evidence>
<dbReference type="InterPro" id="IPR003737">
    <property type="entry name" value="GlcNAc_PI_deacetylase-related"/>
</dbReference>
<keyword evidence="1" id="KW-0732">Signal</keyword>
<sequence>MRVFLRWILLGISLFPLAGLGQAPQPPSSVKLYNDLQKLNFLGSALYIAAHPDDENTRLISYLSNHVHARTAYLSLTRGDGGQNLIGTELRELLGVLRTQELLAARDIDGGEQFFTRANDFGYSKHPDETLQIWDRDEVLSDVVRVIRTFRPDVIINRFDHRTPGSTHGHHTSSAILSTEAFSLASDQKAFPEQLDSLDPWQPGRLFFNTSWWFYGSPEKFEKADKSRLIGLDIGVYYPERGLSNNEIAAMASSQHRCQGFGRPNVRGSELEYVELLQGSMPATRDLFEGIDTSWGRLEGGAPIGSILEGVAATFNFSDPSVHLPELLRAYQLLQGLENSHWKRLKTKELTSLIAGVAGLYVEAASATPYANPGELAPVQLEVVNRSRWDMELLRFHLDHGSSNDSAVRLPSNERVLLDAFVTVPADHPGTSPYWLREPGTLGMYKAPDPSLIGKPETPAAFTLTASLSIEGVPVTFETPVIHRYSQPDKGELYRAFDIIPKVTTAFDEQVALFPSAHPRQVQLTIKSQAERVRGTASLQIPEGWNMEPKKQEFSIDGKGNQQTIRFTLLPPSGESQGFVSPRVTLSGGIPGDTRVYDKELVTIAYEHIPTQTVLLPASLKVVRLDVEKAGQHVGYVMGAGDAIPENLEAIGYTVHPLAPADITRESLKKMDAVVVGIRAYNVLDELPFKQELLLDYIREGGTLVVQYNTSGRGSMDFSDMAPYPLRLSRDRVSDESATVRILNREHPVLNFPNTIDAGDFDGWVQERGLYFPDEWDGAYTPILSMNDPGETPKEGGLLVARYGKGHYIYTGLSFFRELPAGVPGAFKLFSNMLSIGKAPLKDRSGAKG</sequence>
<dbReference type="RefSeq" id="WP_252739761.1">
    <property type="nucleotide sequence ID" value="NZ_JAMXIB010000001.1"/>
</dbReference>
<comment type="caution">
    <text evidence="2">The sequence shown here is derived from an EMBL/GenBank/DDBJ whole genome shotgun (WGS) entry which is preliminary data.</text>
</comment>
<protein>
    <submittedName>
        <fullName evidence="2">PIG-L family deacetylase</fullName>
    </submittedName>
</protein>
<accession>A0ABT1AVM2</accession>
<dbReference type="PANTHER" id="PTHR12993">
    <property type="entry name" value="N-ACETYLGLUCOSAMINYL-PHOSPHATIDYLINOSITOL DE-N-ACETYLASE-RELATED"/>
    <property type="match status" value="1"/>
</dbReference>
<name>A0ABT1AVM2_9FLAO</name>
<proteinExistence type="predicted"/>
<feature type="chain" id="PRO_5045208396" evidence="1">
    <location>
        <begin position="19"/>
        <end position="849"/>
    </location>
</feature>